<feature type="transmembrane region" description="Helical" evidence="2">
    <location>
        <begin position="117"/>
        <end position="139"/>
    </location>
</feature>
<keyword evidence="2" id="KW-0812">Transmembrane</keyword>
<gene>
    <name evidence="3" type="ORF">BCR41DRAFT_229369</name>
</gene>
<comment type="caution">
    <text evidence="3">The sequence shown here is derived from an EMBL/GenBank/DDBJ whole genome shotgun (WGS) entry which is preliminary data.</text>
</comment>
<proteinExistence type="predicted"/>
<sequence length="572" mass="61958">MSAASPIAVDIRMEELVGSLLTGASMILTIHSLSRMIFLRRTGSKYHLFPIINITQLVNQLCVFFLMTIPFGTVSFQAALWLNVINNIAYFITKPVTMYLAYLRCSAVFPSFRKLDWLHYLLIGFRALELFMIVIVNILQNYWCNGSVAEGTRCEKLAIAWLFRDAGAPVFRFYYIVCEGIFYVVLFRTLTGMSSGKKNTQLVQYRRLQTTLFTVDLALLLFMSIYRIIGIFDKTLPTYVYYELFSSTLTIFNLTEFGLNIRILFNTVTDPKAGSDHHSSSPSKLEMGSIHRNDTASGSRSGIRIGNDNSNGNGSGSPGGSDVGLGMGMSMSSSTAAATTAGAGSFNGVRCYDRPIGRKGSSDSLPKRHNSTSALTSHIADTGYYSDYDATAVSTPYHQSPRSQPAIAITPIQEYDDFMPLGNLFGSPLPSRPSILTTTATAATTATTATTGAFIAHPSSPVSTDSASRSPTLSMSMSAGGGFRTISGSTGSSSTRGDGGGRSSHGGPSSDGNSMSQDKHIITPIAFQNQAQDGFHDFNGLNRTAEGNWRNSEVTRPIKALTSDSISISRHV</sequence>
<dbReference type="OrthoDB" id="2334596at2759"/>
<feature type="transmembrane region" description="Helical" evidence="2">
    <location>
        <begin position="20"/>
        <end position="38"/>
    </location>
</feature>
<feature type="transmembrane region" description="Helical" evidence="2">
    <location>
        <begin position="173"/>
        <end position="191"/>
    </location>
</feature>
<dbReference type="Proteomes" id="UP000193648">
    <property type="component" value="Unassembled WGS sequence"/>
</dbReference>
<protein>
    <submittedName>
        <fullName evidence="3">Uncharacterized protein</fullName>
    </submittedName>
</protein>
<keyword evidence="2" id="KW-1133">Transmembrane helix</keyword>
<dbReference type="EMBL" id="MCFF01000074">
    <property type="protein sequence ID" value="ORY97096.1"/>
    <property type="molecule type" value="Genomic_DNA"/>
</dbReference>
<feature type="transmembrane region" description="Helical" evidence="2">
    <location>
        <begin position="58"/>
        <end position="82"/>
    </location>
</feature>
<reference evidence="3 4" key="1">
    <citation type="submission" date="2016-07" db="EMBL/GenBank/DDBJ databases">
        <title>Pervasive Adenine N6-methylation of Active Genes in Fungi.</title>
        <authorList>
            <consortium name="DOE Joint Genome Institute"/>
            <person name="Mondo S.J."/>
            <person name="Dannebaum R.O."/>
            <person name="Kuo R.C."/>
            <person name="Labutti K."/>
            <person name="Haridas S."/>
            <person name="Kuo A."/>
            <person name="Salamov A."/>
            <person name="Ahrendt S.R."/>
            <person name="Lipzen A."/>
            <person name="Sullivan W."/>
            <person name="Andreopoulos W.B."/>
            <person name="Clum A."/>
            <person name="Lindquist E."/>
            <person name="Daum C."/>
            <person name="Ramamoorthy G.K."/>
            <person name="Gryganskyi A."/>
            <person name="Culley D."/>
            <person name="Magnuson J.K."/>
            <person name="James T.Y."/>
            <person name="O'Malley M.A."/>
            <person name="Stajich J.E."/>
            <person name="Spatafora J.W."/>
            <person name="Visel A."/>
            <person name="Grigoriev I.V."/>
        </authorList>
    </citation>
    <scope>NUCLEOTIDE SEQUENCE [LARGE SCALE GENOMIC DNA]</scope>
    <source>
        <strain evidence="3 4">NRRL 3116</strain>
    </source>
</reference>
<dbReference type="AlphaFoldDB" id="A0A1Y2G6D6"/>
<name>A0A1Y2G6D6_9FUNG</name>
<feature type="region of interest" description="Disordered" evidence="1">
    <location>
        <begin position="455"/>
        <end position="517"/>
    </location>
</feature>
<dbReference type="GeneID" id="33561902"/>
<accession>A0A1Y2G6D6</accession>
<feature type="compositionally biased region" description="Gly residues" evidence="1">
    <location>
        <begin position="313"/>
        <end position="327"/>
    </location>
</feature>
<feature type="compositionally biased region" description="Low complexity" evidence="1">
    <location>
        <begin position="484"/>
        <end position="496"/>
    </location>
</feature>
<dbReference type="RefSeq" id="XP_021875629.1">
    <property type="nucleotide sequence ID" value="XM_022020058.1"/>
</dbReference>
<keyword evidence="4" id="KW-1185">Reference proteome</keyword>
<evidence type="ECO:0000256" key="1">
    <source>
        <dbReference type="SAM" id="MobiDB-lite"/>
    </source>
</evidence>
<feature type="transmembrane region" description="Helical" evidence="2">
    <location>
        <begin position="212"/>
        <end position="232"/>
    </location>
</feature>
<evidence type="ECO:0000256" key="2">
    <source>
        <dbReference type="SAM" id="Phobius"/>
    </source>
</evidence>
<dbReference type="InParanoid" id="A0A1Y2G6D6"/>
<keyword evidence="2" id="KW-0472">Membrane</keyword>
<feature type="region of interest" description="Disordered" evidence="1">
    <location>
        <begin position="271"/>
        <end position="328"/>
    </location>
</feature>
<organism evidence="3 4">
    <name type="scientific">Lobosporangium transversale</name>
    <dbReference type="NCBI Taxonomy" id="64571"/>
    <lineage>
        <taxon>Eukaryota</taxon>
        <taxon>Fungi</taxon>
        <taxon>Fungi incertae sedis</taxon>
        <taxon>Mucoromycota</taxon>
        <taxon>Mortierellomycotina</taxon>
        <taxon>Mortierellomycetes</taxon>
        <taxon>Mortierellales</taxon>
        <taxon>Mortierellaceae</taxon>
        <taxon>Lobosporangium</taxon>
    </lineage>
</organism>
<evidence type="ECO:0000313" key="3">
    <source>
        <dbReference type="EMBL" id="ORY97096.1"/>
    </source>
</evidence>
<feature type="compositionally biased region" description="Polar residues" evidence="1">
    <location>
        <begin position="460"/>
        <end position="477"/>
    </location>
</feature>
<evidence type="ECO:0000313" key="4">
    <source>
        <dbReference type="Proteomes" id="UP000193648"/>
    </source>
</evidence>